<organism evidence="3 4">
    <name type="scientific">Mizuhopecten yessoensis</name>
    <name type="common">Japanese scallop</name>
    <name type="synonym">Patinopecten yessoensis</name>
    <dbReference type="NCBI Taxonomy" id="6573"/>
    <lineage>
        <taxon>Eukaryota</taxon>
        <taxon>Metazoa</taxon>
        <taxon>Spiralia</taxon>
        <taxon>Lophotrochozoa</taxon>
        <taxon>Mollusca</taxon>
        <taxon>Bivalvia</taxon>
        <taxon>Autobranchia</taxon>
        <taxon>Pteriomorphia</taxon>
        <taxon>Pectinida</taxon>
        <taxon>Pectinoidea</taxon>
        <taxon>Pectinidae</taxon>
        <taxon>Mizuhopecten</taxon>
    </lineage>
</organism>
<dbReference type="InterPro" id="IPR001283">
    <property type="entry name" value="CRISP-related"/>
</dbReference>
<dbReference type="InterPro" id="IPR035940">
    <property type="entry name" value="CAP_sf"/>
</dbReference>
<dbReference type="SUPFAM" id="SSF55797">
    <property type="entry name" value="PR-1-like"/>
    <property type="match status" value="1"/>
</dbReference>
<dbReference type="Gene3D" id="3.40.33.10">
    <property type="entry name" value="CAP"/>
    <property type="match status" value="1"/>
</dbReference>
<dbReference type="Pfam" id="PF00188">
    <property type="entry name" value="CAP"/>
    <property type="match status" value="1"/>
</dbReference>
<evidence type="ECO:0000259" key="2">
    <source>
        <dbReference type="SMART" id="SM00198"/>
    </source>
</evidence>
<protein>
    <submittedName>
        <fullName evidence="3">Peptidase inhibitor 16</fullName>
    </submittedName>
</protein>
<keyword evidence="4" id="KW-1185">Reference proteome</keyword>
<dbReference type="GO" id="GO:0005576">
    <property type="term" value="C:extracellular region"/>
    <property type="evidence" value="ECO:0007669"/>
    <property type="project" value="InterPro"/>
</dbReference>
<feature type="region of interest" description="Disordered" evidence="1">
    <location>
        <begin position="456"/>
        <end position="480"/>
    </location>
</feature>
<feature type="region of interest" description="Disordered" evidence="1">
    <location>
        <begin position="178"/>
        <end position="201"/>
    </location>
</feature>
<dbReference type="PANTHER" id="PTHR10334">
    <property type="entry name" value="CYSTEINE-RICH SECRETORY PROTEIN-RELATED"/>
    <property type="match status" value="1"/>
</dbReference>
<feature type="compositionally biased region" description="Low complexity" evidence="1">
    <location>
        <begin position="456"/>
        <end position="465"/>
    </location>
</feature>
<evidence type="ECO:0000256" key="1">
    <source>
        <dbReference type="SAM" id="MobiDB-lite"/>
    </source>
</evidence>
<feature type="compositionally biased region" description="Polar residues" evidence="1">
    <location>
        <begin position="383"/>
        <end position="431"/>
    </location>
</feature>
<feature type="region of interest" description="Disordered" evidence="1">
    <location>
        <begin position="359"/>
        <end position="431"/>
    </location>
</feature>
<evidence type="ECO:0000313" key="4">
    <source>
        <dbReference type="Proteomes" id="UP000242188"/>
    </source>
</evidence>
<dbReference type="PROSITE" id="PS01009">
    <property type="entry name" value="CRISP_1"/>
    <property type="match status" value="1"/>
</dbReference>
<dbReference type="PRINTS" id="PR00837">
    <property type="entry name" value="V5TPXLIKE"/>
</dbReference>
<feature type="region of interest" description="Disordered" evidence="1">
    <location>
        <begin position="97"/>
        <end position="118"/>
    </location>
</feature>
<accession>A0A210PM03</accession>
<dbReference type="InterPro" id="IPR018244">
    <property type="entry name" value="Allrgn_V5/Tpx1_CS"/>
</dbReference>
<sequence>MSCFRRDEGESSVDELYMSVQFNFTTNKMANRWSKFGIILCIMIFHICKSSAHFRRQRISKHSGPVWNSASGNSGGLPVGNNGGYLPAPTPKPYVQTRTVSSGQDFPQQGNAQTMRGSSRRVFISASGTGASREALMEQMRKMIKEQQERIRQQGGNGKFTITSHTSHIIHGAPQIVQGPKSLPVAPPPPQQPYKSSKPLTQSKFTKQEKATLLQYHNDVRQNLNPPPKIMEHMKWSDVLAGKAQEYAEKCEWRHSDKGGRRDKLGYRFVGENLYISTSYGVTKSVKSWADEKAYYDYWANTCVPGQQCGHYTQMIWGTTNMVGCGIHFCKKVEFWRRGDAYYVVCNYGPGGNINGARPYEAQTRTSGNSGDNRSSGNNWNSQTSRSRNTQDSWNGQMNTGNSGTNWNSQNNGIPSNSANKWNSVSTGTGGQQVISEARGHHKPTNSKKTIITHTKTSNKNVISRVSRRKTRSRRRRRRR</sequence>
<feature type="compositionally biased region" description="Basic residues" evidence="1">
    <location>
        <begin position="466"/>
        <end position="480"/>
    </location>
</feature>
<dbReference type="OrthoDB" id="43654at2759"/>
<gene>
    <name evidence="3" type="ORF">KP79_PYT07408</name>
</gene>
<name>A0A210PM03_MIZYE</name>
<proteinExistence type="predicted"/>
<dbReference type="Proteomes" id="UP000242188">
    <property type="component" value="Unassembled WGS sequence"/>
</dbReference>
<dbReference type="PROSITE" id="PS01010">
    <property type="entry name" value="CRISP_2"/>
    <property type="match status" value="1"/>
</dbReference>
<dbReference type="AlphaFoldDB" id="A0A210PM03"/>
<dbReference type="STRING" id="6573.A0A210PM03"/>
<dbReference type="EMBL" id="NEDP02005587">
    <property type="protein sequence ID" value="OWF37538.1"/>
    <property type="molecule type" value="Genomic_DNA"/>
</dbReference>
<dbReference type="PRINTS" id="PR00838">
    <property type="entry name" value="V5ALLERGEN"/>
</dbReference>
<feature type="domain" description="SCP" evidence="2">
    <location>
        <begin position="208"/>
        <end position="356"/>
    </location>
</feature>
<dbReference type="SMART" id="SM00198">
    <property type="entry name" value="SCP"/>
    <property type="match status" value="1"/>
</dbReference>
<feature type="compositionally biased region" description="Polar residues" evidence="1">
    <location>
        <begin position="97"/>
        <end position="117"/>
    </location>
</feature>
<dbReference type="InterPro" id="IPR014044">
    <property type="entry name" value="CAP_dom"/>
</dbReference>
<evidence type="ECO:0000313" key="3">
    <source>
        <dbReference type="EMBL" id="OWF37538.1"/>
    </source>
</evidence>
<comment type="caution">
    <text evidence="3">The sequence shown here is derived from an EMBL/GenBank/DDBJ whole genome shotgun (WGS) entry which is preliminary data.</text>
</comment>
<dbReference type="InterPro" id="IPR002413">
    <property type="entry name" value="V5_allergen-like"/>
</dbReference>
<reference evidence="3 4" key="1">
    <citation type="journal article" date="2017" name="Nat. Ecol. Evol.">
        <title>Scallop genome provides insights into evolution of bilaterian karyotype and development.</title>
        <authorList>
            <person name="Wang S."/>
            <person name="Zhang J."/>
            <person name="Jiao W."/>
            <person name="Li J."/>
            <person name="Xun X."/>
            <person name="Sun Y."/>
            <person name="Guo X."/>
            <person name="Huan P."/>
            <person name="Dong B."/>
            <person name="Zhang L."/>
            <person name="Hu X."/>
            <person name="Sun X."/>
            <person name="Wang J."/>
            <person name="Zhao C."/>
            <person name="Wang Y."/>
            <person name="Wang D."/>
            <person name="Huang X."/>
            <person name="Wang R."/>
            <person name="Lv J."/>
            <person name="Li Y."/>
            <person name="Zhang Z."/>
            <person name="Liu B."/>
            <person name="Lu W."/>
            <person name="Hui Y."/>
            <person name="Liang J."/>
            <person name="Zhou Z."/>
            <person name="Hou R."/>
            <person name="Li X."/>
            <person name="Liu Y."/>
            <person name="Li H."/>
            <person name="Ning X."/>
            <person name="Lin Y."/>
            <person name="Zhao L."/>
            <person name="Xing Q."/>
            <person name="Dou J."/>
            <person name="Li Y."/>
            <person name="Mao J."/>
            <person name="Guo H."/>
            <person name="Dou H."/>
            <person name="Li T."/>
            <person name="Mu C."/>
            <person name="Jiang W."/>
            <person name="Fu Q."/>
            <person name="Fu X."/>
            <person name="Miao Y."/>
            <person name="Liu J."/>
            <person name="Yu Q."/>
            <person name="Li R."/>
            <person name="Liao H."/>
            <person name="Li X."/>
            <person name="Kong Y."/>
            <person name="Jiang Z."/>
            <person name="Chourrout D."/>
            <person name="Li R."/>
            <person name="Bao Z."/>
        </authorList>
    </citation>
    <scope>NUCLEOTIDE SEQUENCE [LARGE SCALE GENOMIC DNA]</scope>
    <source>
        <strain evidence="3 4">PY_sf001</strain>
    </source>
</reference>
<feature type="compositionally biased region" description="Low complexity" evidence="1">
    <location>
        <begin position="367"/>
        <end position="382"/>
    </location>
</feature>